<dbReference type="PANTHER" id="PTHR47956:SF10">
    <property type="entry name" value="CYTOCHROME P450 FAMILY 71 PROTEIN"/>
    <property type="match status" value="1"/>
</dbReference>
<dbReference type="GO" id="GO:0016020">
    <property type="term" value="C:membrane"/>
    <property type="evidence" value="ECO:0007669"/>
    <property type="project" value="UniProtKB-SubCell"/>
</dbReference>
<dbReference type="EMBL" id="JAWXYG010000008">
    <property type="protein sequence ID" value="KAK4264417.1"/>
    <property type="molecule type" value="Genomic_DNA"/>
</dbReference>
<evidence type="ECO:0000256" key="6">
    <source>
        <dbReference type="ARBA" id="ARBA00023136"/>
    </source>
</evidence>
<proteinExistence type="inferred from homology"/>
<keyword evidence="6" id="KW-0472">Membrane</keyword>
<dbReference type="GO" id="GO:0016491">
    <property type="term" value="F:oxidoreductase activity"/>
    <property type="evidence" value="ECO:0007669"/>
    <property type="project" value="UniProtKB-KW"/>
</dbReference>
<dbReference type="InterPro" id="IPR050193">
    <property type="entry name" value="Cytochrome_P450_71"/>
</dbReference>
<evidence type="ECO:0000313" key="8">
    <source>
        <dbReference type="Proteomes" id="UP001293593"/>
    </source>
</evidence>
<evidence type="ECO:0000256" key="5">
    <source>
        <dbReference type="ARBA" id="ARBA00023002"/>
    </source>
</evidence>
<gene>
    <name evidence="7" type="ORF">QN277_025596</name>
</gene>
<sequence length="57" mass="6458">MLFGIAAVESVLANLLYWFDWKLPSINGVTAQHIDMEETFGLTVTKKVPLYLQPIPH</sequence>
<keyword evidence="5" id="KW-0560">Oxidoreductase</keyword>
<dbReference type="Proteomes" id="UP001293593">
    <property type="component" value="Unassembled WGS sequence"/>
</dbReference>
<accession>A0AAE1J5W0</accession>
<keyword evidence="8" id="KW-1185">Reference proteome</keyword>
<keyword evidence="4" id="KW-1133">Transmembrane helix</keyword>
<evidence type="ECO:0000256" key="3">
    <source>
        <dbReference type="ARBA" id="ARBA00022692"/>
    </source>
</evidence>
<dbReference type="PANTHER" id="PTHR47956">
    <property type="entry name" value="CYTOCHROME P450 71B11-RELATED"/>
    <property type="match status" value="1"/>
</dbReference>
<organism evidence="7 8">
    <name type="scientific">Acacia crassicarpa</name>
    <name type="common">northern wattle</name>
    <dbReference type="NCBI Taxonomy" id="499986"/>
    <lineage>
        <taxon>Eukaryota</taxon>
        <taxon>Viridiplantae</taxon>
        <taxon>Streptophyta</taxon>
        <taxon>Embryophyta</taxon>
        <taxon>Tracheophyta</taxon>
        <taxon>Spermatophyta</taxon>
        <taxon>Magnoliopsida</taxon>
        <taxon>eudicotyledons</taxon>
        <taxon>Gunneridae</taxon>
        <taxon>Pentapetalae</taxon>
        <taxon>rosids</taxon>
        <taxon>fabids</taxon>
        <taxon>Fabales</taxon>
        <taxon>Fabaceae</taxon>
        <taxon>Caesalpinioideae</taxon>
        <taxon>mimosoid clade</taxon>
        <taxon>Acacieae</taxon>
        <taxon>Acacia</taxon>
    </lineage>
</organism>
<keyword evidence="3" id="KW-0812">Transmembrane</keyword>
<dbReference type="AlphaFoldDB" id="A0AAE1J5W0"/>
<evidence type="ECO:0000313" key="7">
    <source>
        <dbReference type="EMBL" id="KAK4264417.1"/>
    </source>
</evidence>
<evidence type="ECO:0000256" key="1">
    <source>
        <dbReference type="ARBA" id="ARBA00004167"/>
    </source>
</evidence>
<evidence type="ECO:0008006" key="9">
    <source>
        <dbReference type="Google" id="ProtNLM"/>
    </source>
</evidence>
<name>A0AAE1J5W0_9FABA</name>
<evidence type="ECO:0000256" key="2">
    <source>
        <dbReference type="ARBA" id="ARBA00010617"/>
    </source>
</evidence>
<protein>
    <recommendedName>
        <fullName evidence="9">Cytochrome P450</fullName>
    </recommendedName>
</protein>
<reference evidence="7" key="1">
    <citation type="submission" date="2023-10" db="EMBL/GenBank/DDBJ databases">
        <title>Chromosome-level genome of the transformable northern wattle, Acacia crassicarpa.</title>
        <authorList>
            <person name="Massaro I."/>
            <person name="Sinha N.R."/>
            <person name="Poethig S."/>
            <person name="Leichty A.R."/>
        </authorList>
    </citation>
    <scope>NUCLEOTIDE SEQUENCE</scope>
    <source>
        <strain evidence="7">Acra3RX</strain>
        <tissue evidence="7">Leaf</tissue>
    </source>
</reference>
<comment type="caution">
    <text evidence="7">The sequence shown here is derived from an EMBL/GenBank/DDBJ whole genome shotgun (WGS) entry which is preliminary data.</text>
</comment>
<evidence type="ECO:0000256" key="4">
    <source>
        <dbReference type="ARBA" id="ARBA00022989"/>
    </source>
</evidence>
<comment type="subcellular location">
    <subcellularLocation>
        <location evidence="1">Membrane</location>
        <topology evidence="1">Single-pass membrane protein</topology>
    </subcellularLocation>
</comment>
<comment type="similarity">
    <text evidence="2">Belongs to the cytochrome P450 family.</text>
</comment>